<keyword evidence="9" id="KW-0732">Signal</keyword>
<proteinExistence type="inferred from homology"/>
<feature type="transmembrane region" description="Helical" evidence="8">
    <location>
        <begin position="156"/>
        <end position="179"/>
    </location>
</feature>
<reference evidence="11" key="1">
    <citation type="journal article" date="2019" name="Int. J. Syst. Evol. Microbiol.">
        <title>The Global Catalogue of Microorganisms (GCM) 10K type strain sequencing project: providing services to taxonomists for standard genome sequencing and annotation.</title>
        <authorList>
            <consortium name="The Broad Institute Genomics Platform"/>
            <consortium name="The Broad Institute Genome Sequencing Center for Infectious Disease"/>
            <person name="Wu L."/>
            <person name="Ma J."/>
        </authorList>
    </citation>
    <scope>NUCLEOTIDE SEQUENCE [LARGE SCALE GENOMIC DNA]</scope>
    <source>
        <strain evidence="11">CCUG 54520</strain>
    </source>
</reference>
<name>A0ABV9FQJ4_9NOCA</name>
<dbReference type="EMBL" id="JBHSFO010000002">
    <property type="protein sequence ID" value="MFC4602767.1"/>
    <property type="molecule type" value="Genomic_DNA"/>
</dbReference>
<evidence type="ECO:0000256" key="7">
    <source>
        <dbReference type="ARBA" id="ARBA00023136"/>
    </source>
</evidence>
<feature type="transmembrane region" description="Helical" evidence="8">
    <location>
        <begin position="186"/>
        <end position="216"/>
    </location>
</feature>
<sequence>MRSSGSASALLPLALAMLLVGASFGAVAVAAGVSVPQTVALSALVYAGGAQFLVVAAVAAGAAPAAIAFGGLLLNARHLPYGLVLAEVLAGRRWASLLGAHLLTDEVTAFTTAELAGHGDPARARRTYFAAGLTLFLAFNLGTAFGAVGGELIGDPAALGVDAAFPAALLALTAGVWRYRTDRRVALLGAVIAVLLTPVLPAGLGVIAGLGGLVAAGRAGEASA</sequence>
<keyword evidence="7 8" id="KW-0472">Membrane</keyword>
<feature type="transmembrane region" description="Helical" evidence="8">
    <location>
        <begin position="128"/>
        <end position="150"/>
    </location>
</feature>
<feature type="transmembrane region" description="Helical" evidence="8">
    <location>
        <begin position="52"/>
        <end position="74"/>
    </location>
</feature>
<evidence type="ECO:0000313" key="10">
    <source>
        <dbReference type="EMBL" id="MFC4602767.1"/>
    </source>
</evidence>
<keyword evidence="4" id="KW-1003">Cell membrane</keyword>
<keyword evidence="11" id="KW-1185">Reference proteome</keyword>
<evidence type="ECO:0000256" key="1">
    <source>
        <dbReference type="ARBA" id="ARBA00004651"/>
    </source>
</evidence>
<dbReference type="RefSeq" id="WP_378414241.1">
    <property type="nucleotide sequence ID" value="NZ_JBHSFO010000002.1"/>
</dbReference>
<keyword evidence="5 8" id="KW-0812">Transmembrane</keyword>
<evidence type="ECO:0000313" key="11">
    <source>
        <dbReference type="Proteomes" id="UP001595914"/>
    </source>
</evidence>
<comment type="caution">
    <text evidence="10">The sequence shown here is derived from an EMBL/GenBank/DDBJ whole genome shotgun (WGS) entry which is preliminary data.</text>
</comment>
<gene>
    <name evidence="10" type="ORF">ACFO6S_03570</name>
</gene>
<comment type="subcellular location">
    <subcellularLocation>
        <location evidence="1">Cell membrane</location>
        <topology evidence="1">Multi-pass membrane protein</topology>
    </subcellularLocation>
</comment>
<dbReference type="InterPro" id="IPR011606">
    <property type="entry name" value="Brnchd-chn_aa_trnsp_permease"/>
</dbReference>
<protein>
    <submittedName>
        <fullName evidence="10">AzlC family ABC transporter permease</fullName>
    </submittedName>
</protein>
<dbReference type="Proteomes" id="UP001595914">
    <property type="component" value="Unassembled WGS sequence"/>
</dbReference>
<feature type="signal peptide" evidence="9">
    <location>
        <begin position="1"/>
        <end position="28"/>
    </location>
</feature>
<feature type="chain" id="PRO_5046517138" evidence="9">
    <location>
        <begin position="29"/>
        <end position="224"/>
    </location>
</feature>
<accession>A0ABV9FQJ4</accession>
<evidence type="ECO:0000256" key="9">
    <source>
        <dbReference type="SAM" id="SignalP"/>
    </source>
</evidence>
<evidence type="ECO:0000256" key="4">
    <source>
        <dbReference type="ARBA" id="ARBA00022475"/>
    </source>
</evidence>
<dbReference type="PANTHER" id="PTHR34979">
    <property type="entry name" value="INNER MEMBRANE PROTEIN YGAZ"/>
    <property type="match status" value="1"/>
</dbReference>
<dbReference type="Pfam" id="PF03591">
    <property type="entry name" value="AzlC"/>
    <property type="match status" value="1"/>
</dbReference>
<organism evidence="10 11">
    <name type="scientific">Rhodococcus kronopolitis</name>
    <dbReference type="NCBI Taxonomy" id="1460226"/>
    <lineage>
        <taxon>Bacteria</taxon>
        <taxon>Bacillati</taxon>
        <taxon>Actinomycetota</taxon>
        <taxon>Actinomycetes</taxon>
        <taxon>Mycobacteriales</taxon>
        <taxon>Nocardiaceae</taxon>
        <taxon>Rhodococcus</taxon>
    </lineage>
</organism>
<keyword evidence="6 8" id="KW-1133">Transmembrane helix</keyword>
<evidence type="ECO:0000256" key="3">
    <source>
        <dbReference type="ARBA" id="ARBA00022448"/>
    </source>
</evidence>
<keyword evidence="3" id="KW-0813">Transport</keyword>
<comment type="similarity">
    <text evidence="2">Belongs to the AzlC family.</text>
</comment>
<evidence type="ECO:0000256" key="5">
    <source>
        <dbReference type="ARBA" id="ARBA00022692"/>
    </source>
</evidence>
<evidence type="ECO:0000256" key="6">
    <source>
        <dbReference type="ARBA" id="ARBA00022989"/>
    </source>
</evidence>
<evidence type="ECO:0000256" key="8">
    <source>
        <dbReference type="SAM" id="Phobius"/>
    </source>
</evidence>
<evidence type="ECO:0000256" key="2">
    <source>
        <dbReference type="ARBA" id="ARBA00010735"/>
    </source>
</evidence>
<dbReference type="PANTHER" id="PTHR34979:SF1">
    <property type="entry name" value="INNER MEMBRANE PROTEIN YGAZ"/>
    <property type="match status" value="1"/>
</dbReference>